<proteinExistence type="predicted"/>
<feature type="compositionally biased region" description="Low complexity" evidence="2">
    <location>
        <begin position="628"/>
        <end position="676"/>
    </location>
</feature>
<evidence type="ECO:0000313" key="4">
    <source>
        <dbReference type="Proteomes" id="UP001218218"/>
    </source>
</evidence>
<feature type="coiled-coil region" evidence="1">
    <location>
        <begin position="99"/>
        <end position="126"/>
    </location>
</feature>
<evidence type="ECO:0000256" key="2">
    <source>
        <dbReference type="SAM" id="MobiDB-lite"/>
    </source>
</evidence>
<keyword evidence="4" id="KW-1185">Reference proteome</keyword>
<feature type="region of interest" description="Disordered" evidence="2">
    <location>
        <begin position="1"/>
        <end position="41"/>
    </location>
</feature>
<dbReference type="Proteomes" id="UP001218218">
    <property type="component" value="Unassembled WGS sequence"/>
</dbReference>
<comment type="caution">
    <text evidence="3">The sequence shown here is derived from an EMBL/GenBank/DDBJ whole genome shotgun (WGS) entry which is preliminary data.</text>
</comment>
<evidence type="ECO:0000313" key="3">
    <source>
        <dbReference type="EMBL" id="KAJ7337607.1"/>
    </source>
</evidence>
<accession>A0AAD7ELQ1</accession>
<dbReference type="AlphaFoldDB" id="A0AAD7ELQ1"/>
<reference evidence="3" key="1">
    <citation type="submission" date="2023-03" db="EMBL/GenBank/DDBJ databases">
        <title>Massive genome expansion in bonnet fungi (Mycena s.s.) driven by repeated elements and novel gene families across ecological guilds.</title>
        <authorList>
            <consortium name="Lawrence Berkeley National Laboratory"/>
            <person name="Harder C.B."/>
            <person name="Miyauchi S."/>
            <person name="Viragh M."/>
            <person name="Kuo A."/>
            <person name="Thoen E."/>
            <person name="Andreopoulos B."/>
            <person name="Lu D."/>
            <person name="Skrede I."/>
            <person name="Drula E."/>
            <person name="Henrissat B."/>
            <person name="Morin E."/>
            <person name="Kohler A."/>
            <person name="Barry K."/>
            <person name="LaButti K."/>
            <person name="Morin E."/>
            <person name="Salamov A."/>
            <person name="Lipzen A."/>
            <person name="Mereny Z."/>
            <person name="Hegedus B."/>
            <person name="Baldrian P."/>
            <person name="Stursova M."/>
            <person name="Weitz H."/>
            <person name="Taylor A."/>
            <person name="Grigoriev I.V."/>
            <person name="Nagy L.G."/>
            <person name="Martin F."/>
            <person name="Kauserud H."/>
        </authorList>
    </citation>
    <scope>NUCLEOTIDE SEQUENCE</scope>
    <source>
        <strain evidence="3">CBHHK002</strain>
    </source>
</reference>
<feature type="compositionally biased region" description="Pro residues" evidence="2">
    <location>
        <begin position="7"/>
        <end position="16"/>
    </location>
</feature>
<dbReference type="EMBL" id="JARIHO010000029">
    <property type="protein sequence ID" value="KAJ7337607.1"/>
    <property type="molecule type" value="Genomic_DNA"/>
</dbReference>
<name>A0AAD7ELQ1_9AGAR</name>
<feature type="compositionally biased region" description="Acidic residues" evidence="2">
    <location>
        <begin position="447"/>
        <end position="457"/>
    </location>
</feature>
<organism evidence="3 4">
    <name type="scientific">Mycena albidolilacea</name>
    <dbReference type="NCBI Taxonomy" id="1033008"/>
    <lineage>
        <taxon>Eukaryota</taxon>
        <taxon>Fungi</taxon>
        <taxon>Dikarya</taxon>
        <taxon>Basidiomycota</taxon>
        <taxon>Agaricomycotina</taxon>
        <taxon>Agaricomycetes</taxon>
        <taxon>Agaricomycetidae</taxon>
        <taxon>Agaricales</taxon>
        <taxon>Marasmiineae</taxon>
        <taxon>Mycenaceae</taxon>
        <taxon>Mycena</taxon>
    </lineage>
</organism>
<sequence length="696" mass="76832">MADAPNSPHPSEPSPPRLSSDPPRDSAEPPERTTEKTRRAVDFELDDGDAAWEDEDEQLAGLGTTTHRSRNRRAPVIPVRKHRRVEPGVNVRATARKHRGDTASKMQNLAADLDELEAEREERAQALSAKHGMKVKEVRRRMLSASAFKTRRKASLYNAKISRIMRNLNEDRGLGERYKIPEVKRMVAADASMLEGFTPEEEEEMMADLVAKCKRKYHGKRANNLAASTDAKRTVERLMLEITGLAERAGMIGFAMFTRGHIHDTSVPVTIQSWGALDFFREVLKKDPADISALFELWAVNRERGETGSDTLIAMQQECTAIIKAGLQAILGKTKVAMNYENYIKAIVEGKNVGLVGWPEGVDFKRMSKQSAIGPLRILRDALKCGTCKWKVLTAGEKSRLLAQFKEMVKNGEVHEKVRKVKEKAVPRASGRGFRSRLKRAARERGSDDDDEEEEDESRPRKARLRPKRAAREWGSDDDDEQEEDESRPRNAIADMSVQEKRERLLSLAKRARKTNVDGKRGPAKTKKRKRDERADDDDDERPTHKKHAGAGEDESSHPRRIRKRSDRGDGDEDEAGGGRKKKRKSDDAPRTKAPLKTSAPPAPLRLKPKPKPHVAAPTAGNPNGPLTSTSSASTSSAPVAGAPTASSAAAHTSTPNTDPAATAASSADAESAAASRRQNVVVGKRGGPPGHRYIA</sequence>
<keyword evidence="1" id="KW-0175">Coiled coil</keyword>
<feature type="compositionally biased region" description="Basic residues" evidence="2">
    <location>
        <begin position="522"/>
        <end position="531"/>
    </location>
</feature>
<protein>
    <submittedName>
        <fullName evidence="3">Uncharacterized protein</fullName>
    </submittedName>
</protein>
<evidence type="ECO:0000256" key="1">
    <source>
        <dbReference type="SAM" id="Coils"/>
    </source>
</evidence>
<feature type="compositionally biased region" description="Basic and acidic residues" evidence="2">
    <location>
        <begin position="22"/>
        <end position="41"/>
    </location>
</feature>
<gene>
    <name evidence="3" type="ORF">DFH08DRAFT_812930</name>
</gene>
<feature type="region of interest" description="Disordered" evidence="2">
    <location>
        <begin position="423"/>
        <end position="696"/>
    </location>
</feature>
<feature type="compositionally biased region" description="Acidic residues" evidence="2">
    <location>
        <begin position="476"/>
        <end position="486"/>
    </location>
</feature>